<gene>
    <name evidence="3" type="ORF">CUN49_11310</name>
</gene>
<dbReference type="AlphaFoldDB" id="A0A2M8PCK9"/>
<dbReference type="Pfam" id="PF00144">
    <property type="entry name" value="Beta-lactamase"/>
    <property type="match status" value="1"/>
</dbReference>
<evidence type="ECO:0000313" key="3">
    <source>
        <dbReference type="EMBL" id="PJF35283.1"/>
    </source>
</evidence>
<dbReference type="Proteomes" id="UP000229681">
    <property type="component" value="Unassembled WGS sequence"/>
</dbReference>
<feature type="domain" description="Beta-lactamase-related" evidence="2">
    <location>
        <begin position="45"/>
        <end position="344"/>
    </location>
</feature>
<evidence type="ECO:0000259" key="2">
    <source>
        <dbReference type="Pfam" id="PF00144"/>
    </source>
</evidence>
<evidence type="ECO:0000313" key="4">
    <source>
        <dbReference type="Proteomes" id="UP000229681"/>
    </source>
</evidence>
<accession>A0A2M8PCK9</accession>
<evidence type="ECO:0000256" key="1">
    <source>
        <dbReference type="ARBA" id="ARBA00022801"/>
    </source>
</evidence>
<dbReference type="InterPro" id="IPR050789">
    <property type="entry name" value="Diverse_Enzym_Activities"/>
</dbReference>
<proteinExistence type="predicted"/>
<name>A0A2M8PCK9_9CHLR</name>
<feature type="non-terminal residue" evidence="3">
    <location>
        <position position="353"/>
    </location>
</feature>
<dbReference type="PANTHER" id="PTHR43283">
    <property type="entry name" value="BETA-LACTAMASE-RELATED"/>
    <property type="match status" value="1"/>
</dbReference>
<dbReference type="InterPro" id="IPR012338">
    <property type="entry name" value="Beta-lactam/transpept-like"/>
</dbReference>
<dbReference type="SUPFAM" id="SSF56601">
    <property type="entry name" value="beta-lactamase/transpeptidase-like"/>
    <property type="match status" value="1"/>
</dbReference>
<dbReference type="GO" id="GO:0016787">
    <property type="term" value="F:hydrolase activity"/>
    <property type="evidence" value="ECO:0007669"/>
    <property type="project" value="UniProtKB-KW"/>
</dbReference>
<dbReference type="PANTHER" id="PTHR43283:SF11">
    <property type="entry name" value="BETA-LACTAMASE-RELATED DOMAIN-CONTAINING PROTEIN"/>
    <property type="match status" value="1"/>
</dbReference>
<dbReference type="EMBL" id="PGTM01000178">
    <property type="protein sequence ID" value="PJF35283.1"/>
    <property type="molecule type" value="Genomic_DNA"/>
</dbReference>
<dbReference type="Gene3D" id="3.40.710.10">
    <property type="entry name" value="DD-peptidase/beta-lactamase superfamily"/>
    <property type="match status" value="1"/>
</dbReference>
<comment type="caution">
    <text evidence="3">The sequence shown here is derived from an EMBL/GenBank/DDBJ whole genome shotgun (WGS) entry which is preliminary data.</text>
</comment>
<reference evidence="3 4" key="1">
    <citation type="submission" date="2017-11" db="EMBL/GenBank/DDBJ databases">
        <title>Evolution of Phototrophy in the Chloroflexi Phylum Driven by Horizontal Gene Transfer.</title>
        <authorList>
            <person name="Ward L.M."/>
            <person name="Hemp J."/>
            <person name="Shih P.M."/>
            <person name="Mcglynn S.E."/>
            <person name="Fischer W."/>
        </authorList>
    </citation>
    <scope>NUCLEOTIDE SEQUENCE [LARGE SCALE GENOMIC DNA]</scope>
    <source>
        <strain evidence="3">JP3_13</strain>
    </source>
</reference>
<organism evidence="3 4">
    <name type="scientific">Candidatus Thermofonsia Clade 1 bacterium</name>
    <dbReference type="NCBI Taxonomy" id="2364210"/>
    <lineage>
        <taxon>Bacteria</taxon>
        <taxon>Bacillati</taxon>
        <taxon>Chloroflexota</taxon>
        <taxon>Candidatus Thermofontia</taxon>
        <taxon>Candidatus Thermofonsia Clade 1</taxon>
    </lineage>
</organism>
<dbReference type="InterPro" id="IPR001466">
    <property type="entry name" value="Beta-lactam-related"/>
</dbReference>
<sequence>MEALTRLLHESLGSVYTAAQVEVRWRNAIIYRAELGTLDAEGRLEGEGVQRVRRQTRFDYASLTKLFTTLAFFRLVDSGRVQLDQPVCSLLPELRGERPIQPYPNPLKPDELVEVVPPTAEKVDASKVTFYHLLTHSSGLAAWLDLRTAPDVPARRAMCLHSPFSAPLGTKVIYSDIGYILLGMALEALTDHPLREAMQRLVLRPLELSAIYSPIAPPGSVPPTEVCAWRGKRVQGEVHDENAAALGGAAGHAGLFGTASDIAAIGQLYLDEGGGFISPRLAREAVRQHIGDRGLGWQMRPTEPEATVRALSARSYGHTGFVGNSLWVDPERQLVVALLTNNVFFGRQERTIL</sequence>
<protein>
    <submittedName>
        <fullName evidence="3">Carboxylesterase</fullName>
    </submittedName>
</protein>
<keyword evidence="1" id="KW-0378">Hydrolase</keyword>